<sequence>MANTVVFKLTGSDDVWVADLAEGTVKSVAQPAGTDFETSSDEASSFTGIEFASVVGAPSQAFASHVDF</sequence>
<name>A0A6A8A6R2_9HYPH</name>
<evidence type="ECO:0000313" key="2">
    <source>
        <dbReference type="Proteomes" id="UP000435138"/>
    </source>
</evidence>
<proteinExistence type="predicted"/>
<gene>
    <name evidence="1" type="ORF">GAO09_10625</name>
</gene>
<keyword evidence="2" id="KW-1185">Reference proteome</keyword>
<comment type="caution">
    <text evidence="1">The sequence shown here is derived from an EMBL/GenBank/DDBJ whole genome shotgun (WGS) entry which is preliminary data.</text>
</comment>
<dbReference type="AlphaFoldDB" id="A0A6A8A6R2"/>
<dbReference type="Proteomes" id="UP000435138">
    <property type="component" value="Unassembled WGS sequence"/>
</dbReference>
<dbReference type="RefSeq" id="WP_153353990.1">
    <property type="nucleotide sequence ID" value="NZ_JAYKOO010000006.1"/>
</dbReference>
<protein>
    <submittedName>
        <fullName evidence="1">Uncharacterized protein</fullName>
    </submittedName>
</protein>
<reference evidence="1 2" key="1">
    <citation type="submission" date="2019-11" db="EMBL/GenBank/DDBJ databases">
        <title>Genome analysis of Rhizobacterium cereale a novel genus and species isolated from maize roots in North Spain.</title>
        <authorList>
            <person name="Menendez E."/>
            <person name="Flores-Felix J.D."/>
            <person name="Ramirez-Bahena M.-H."/>
            <person name="Igual J.M."/>
            <person name="Garcia-Fraile P."/>
            <person name="Peix A."/>
            <person name="Velazquez E."/>
        </authorList>
    </citation>
    <scope>NUCLEOTIDE SEQUENCE [LARGE SCALE GENOMIC DNA]</scope>
    <source>
        <strain evidence="1 2">RZME27</strain>
    </source>
</reference>
<accession>A0A6A8A6R2</accession>
<evidence type="ECO:0000313" key="1">
    <source>
        <dbReference type="EMBL" id="MQY46499.1"/>
    </source>
</evidence>
<organism evidence="1 2">
    <name type="scientific">Endobacterium cereale</name>
    <dbReference type="NCBI Taxonomy" id="2663029"/>
    <lineage>
        <taxon>Bacteria</taxon>
        <taxon>Pseudomonadati</taxon>
        <taxon>Pseudomonadota</taxon>
        <taxon>Alphaproteobacteria</taxon>
        <taxon>Hyphomicrobiales</taxon>
        <taxon>Rhizobiaceae</taxon>
        <taxon>Endobacterium</taxon>
    </lineage>
</organism>
<dbReference type="EMBL" id="WIXI01000041">
    <property type="protein sequence ID" value="MQY46499.1"/>
    <property type="molecule type" value="Genomic_DNA"/>
</dbReference>